<gene>
    <name evidence="4" type="ORF">RHIMIDRAFT_36952</name>
</gene>
<dbReference type="EMBL" id="KZ303855">
    <property type="protein sequence ID" value="PHZ10293.1"/>
    <property type="molecule type" value="Genomic_DNA"/>
</dbReference>
<sequence length="535" mass="60815">MYLSGGQSLQSVEIPNSIQINIGSSSSFSPTEKDQIILRRMNLSSDDLEHELQKTKFPSESTEFDASRNYLATISTSLNRFNNLTSLNLSSNHISTIDSELYLPQLTTLLLSDNQIEFIPDYMPSCFPSLVVLHLDGNRISLLPRTIGQWHLMQELKLGSELFGGNAIEYLPESITQMKKIIELNCSYNQITSLPSLQGINQLQHLNLSFNRLERAPDIDSLGLKSINLSNNRIVSLHQEFVRFILSSPNMEVINLSHNRICVLPSDLLEQSKVQVIIKANPLIQPSNPQEVSGSNTHRNGWFRSVRQLLQRALPVSDHPQAAVREEEEERSINNMDDYTSTLLPHSRLPTNNNNSHLVLTGTVIDDSNQELEEGGEEEEAGSTTSEQDEIPPYLIHSLREIALRDTIKTNFSATSLLPPHIAFAIENKTRICPICERPYIYEWVSSIQSRQYHGYNSTLRSIKFCSTRCWKTYREKIRIRAEQLQNAESQRQRALEFLRRDPEPLQPESFSWVVAAVTAAREQDEQIEAMTNAI</sequence>
<keyword evidence="5" id="KW-1185">Reference proteome</keyword>
<organism evidence="4 5">
    <name type="scientific">Rhizopus microsporus ATCC 52813</name>
    <dbReference type="NCBI Taxonomy" id="1340429"/>
    <lineage>
        <taxon>Eukaryota</taxon>
        <taxon>Fungi</taxon>
        <taxon>Fungi incertae sedis</taxon>
        <taxon>Mucoromycota</taxon>
        <taxon>Mucoromycotina</taxon>
        <taxon>Mucoromycetes</taxon>
        <taxon>Mucorales</taxon>
        <taxon>Mucorineae</taxon>
        <taxon>Rhizopodaceae</taxon>
        <taxon>Rhizopus</taxon>
    </lineage>
</organism>
<dbReference type="SUPFAM" id="SSF52058">
    <property type="entry name" value="L domain-like"/>
    <property type="match status" value="1"/>
</dbReference>
<dbReference type="PANTHER" id="PTHR48051:SF1">
    <property type="entry name" value="RAS SUPPRESSOR PROTEIN 1"/>
    <property type="match status" value="1"/>
</dbReference>
<dbReference type="STRING" id="1340429.A0A2G4SNE9"/>
<dbReference type="InterPro" id="IPR025875">
    <property type="entry name" value="Leu-rich_rpt_4"/>
</dbReference>
<dbReference type="Pfam" id="PF00560">
    <property type="entry name" value="LRR_1"/>
    <property type="match status" value="1"/>
</dbReference>
<name>A0A2G4SNE9_RHIZD</name>
<dbReference type="GeneID" id="35446148"/>
<proteinExistence type="predicted"/>
<evidence type="ECO:0000313" key="5">
    <source>
        <dbReference type="Proteomes" id="UP000242254"/>
    </source>
</evidence>
<dbReference type="SMART" id="SM00364">
    <property type="entry name" value="LRR_BAC"/>
    <property type="match status" value="6"/>
</dbReference>
<dbReference type="InterPro" id="IPR032675">
    <property type="entry name" value="LRR_dom_sf"/>
</dbReference>
<keyword evidence="2" id="KW-0677">Repeat</keyword>
<dbReference type="InterPro" id="IPR050216">
    <property type="entry name" value="LRR_domain-containing"/>
</dbReference>
<feature type="region of interest" description="Disordered" evidence="3">
    <location>
        <begin position="370"/>
        <end position="390"/>
    </location>
</feature>
<evidence type="ECO:0000256" key="1">
    <source>
        <dbReference type="ARBA" id="ARBA00022614"/>
    </source>
</evidence>
<dbReference type="SMART" id="SM00369">
    <property type="entry name" value="LRR_TYP"/>
    <property type="match status" value="5"/>
</dbReference>
<dbReference type="PROSITE" id="PS51450">
    <property type="entry name" value="LRR"/>
    <property type="match status" value="3"/>
</dbReference>
<keyword evidence="1" id="KW-0433">Leucine-rich repeat</keyword>
<accession>A0A2G4SNE9</accession>
<dbReference type="GO" id="GO:0005737">
    <property type="term" value="C:cytoplasm"/>
    <property type="evidence" value="ECO:0007669"/>
    <property type="project" value="TreeGrafter"/>
</dbReference>
<dbReference type="AlphaFoldDB" id="A0A2G4SNE9"/>
<feature type="compositionally biased region" description="Acidic residues" evidence="3">
    <location>
        <begin position="370"/>
        <end position="381"/>
    </location>
</feature>
<evidence type="ECO:0000256" key="3">
    <source>
        <dbReference type="SAM" id="MobiDB-lite"/>
    </source>
</evidence>
<dbReference type="PANTHER" id="PTHR48051">
    <property type="match status" value="1"/>
</dbReference>
<dbReference type="InterPro" id="IPR003591">
    <property type="entry name" value="Leu-rich_rpt_typical-subtyp"/>
</dbReference>
<dbReference type="InterPro" id="IPR001611">
    <property type="entry name" value="Leu-rich_rpt"/>
</dbReference>
<reference evidence="4 5" key="1">
    <citation type="journal article" date="2016" name="Proc. Natl. Acad. Sci. U.S.A.">
        <title>Lipid metabolic changes in an early divergent fungus govern the establishment of a mutualistic symbiosis with endobacteria.</title>
        <authorList>
            <person name="Lastovetsky O.A."/>
            <person name="Gaspar M.L."/>
            <person name="Mondo S.J."/>
            <person name="LaButti K.M."/>
            <person name="Sandor L."/>
            <person name="Grigoriev I.V."/>
            <person name="Henry S.A."/>
            <person name="Pawlowska T.E."/>
        </authorList>
    </citation>
    <scope>NUCLEOTIDE SEQUENCE [LARGE SCALE GENOMIC DNA]</scope>
    <source>
        <strain evidence="4 5">ATCC 52813</strain>
    </source>
</reference>
<evidence type="ECO:0000313" key="4">
    <source>
        <dbReference type="EMBL" id="PHZ10293.1"/>
    </source>
</evidence>
<dbReference type="Proteomes" id="UP000242254">
    <property type="component" value="Unassembled WGS sequence"/>
</dbReference>
<dbReference type="RefSeq" id="XP_023464001.1">
    <property type="nucleotide sequence ID" value="XM_023615160.1"/>
</dbReference>
<protein>
    <submittedName>
        <fullName evidence="4">L domain-like protein</fullName>
    </submittedName>
</protein>
<dbReference type="Gene3D" id="3.80.10.10">
    <property type="entry name" value="Ribonuclease Inhibitor"/>
    <property type="match status" value="2"/>
</dbReference>
<dbReference type="Pfam" id="PF12799">
    <property type="entry name" value="LRR_4"/>
    <property type="match status" value="1"/>
</dbReference>
<evidence type="ECO:0000256" key="2">
    <source>
        <dbReference type="ARBA" id="ARBA00022737"/>
    </source>
</evidence>